<dbReference type="RefSeq" id="XP_002670909.1">
    <property type="nucleotide sequence ID" value="XM_002670863.1"/>
</dbReference>
<dbReference type="OMA" id="GPINARY"/>
<dbReference type="Proteomes" id="UP000006671">
    <property type="component" value="Unassembled WGS sequence"/>
</dbReference>
<dbReference type="PROSITE" id="PS50022">
    <property type="entry name" value="FA58C_3"/>
    <property type="match status" value="1"/>
</dbReference>
<dbReference type="OrthoDB" id="10067267at2759"/>
<accession>D2VYA0</accession>
<sequence>MYSQPGMYTMSPQMIAAVGVGCNVTSSSKYDDNHSVEGIVLNQVRTGGLASSWCAKENNVNQWVKIYFGGNDFYVHKISIQGRHEFQQWVTKFGLEYTVDGIRWEKVHDGNPAAYHIFAGNNDCTTVVEQNIYPVVAKAVKIVPLEWHGHISMRCEVFITKH</sequence>
<feature type="domain" description="F5/8 type C" evidence="1">
    <location>
        <begin position="9"/>
        <end position="160"/>
    </location>
</feature>
<organism evidence="3">
    <name type="scientific">Naegleria gruberi</name>
    <name type="common">Amoeba</name>
    <dbReference type="NCBI Taxonomy" id="5762"/>
    <lineage>
        <taxon>Eukaryota</taxon>
        <taxon>Discoba</taxon>
        <taxon>Heterolobosea</taxon>
        <taxon>Tetramitia</taxon>
        <taxon>Eutetramitia</taxon>
        <taxon>Vahlkampfiidae</taxon>
        <taxon>Naegleria</taxon>
    </lineage>
</organism>
<dbReference type="Gene3D" id="2.60.120.260">
    <property type="entry name" value="Galactose-binding domain-like"/>
    <property type="match status" value="1"/>
</dbReference>
<dbReference type="Pfam" id="PF00754">
    <property type="entry name" value="F5_F8_type_C"/>
    <property type="match status" value="1"/>
</dbReference>
<dbReference type="STRING" id="5762.D2VYA0"/>
<dbReference type="PANTHER" id="PTHR24543">
    <property type="entry name" value="MULTICOPPER OXIDASE-RELATED"/>
    <property type="match status" value="1"/>
</dbReference>
<proteinExistence type="predicted"/>
<evidence type="ECO:0000313" key="3">
    <source>
        <dbReference type="Proteomes" id="UP000006671"/>
    </source>
</evidence>
<dbReference type="AlphaFoldDB" id="D2VYA0"/>
<keyword evidence="3" id="KW-1185">Reference proteome</keyword>
<evidence type="ECO:0000259" key="1">
    <source>
        <dbReference type="PROSITE" id="PS50022"/>
    </source>
</evidence>
<dbReference type="GeneID" id="8853847"/>
<dbReference type="InParanoid" id="D2VYA0"/>
<dbReference type="SUPFAM" id="SSF49785">
    <property type="entry name" value="Galactose-binding domain-like"/>
    <property type="match status" value="1"/>
</dbReference>
<dbReference type="KEGG" id="ngr:NAEGRDRAFT_74044"/>
<name>D2VYA0_NAEGR</name>
<evidence type="ECO:0000313" key="2">
    <source>
        <dbReference type="EMBL" id="EFC38165.1"/>
    </source>
</evidence>
<dbReference type="InterPro" id="IPR008979">
    <property type="entry name" value="Galactose-bd-like_sf"/>
</dbReference>
<dbReference type="FunFam" id="2.60.120.260:FF:000016">
    <property type="entry name" value="Contactin-associated protein-like 4 isoform 1"/>
    <property type="match status" value="1"/>
</dbReference>
<dbReference type="VEuPathDB" id="AmoebaDB:NAEGRDRAFT_74044"/>
<protein>
    <submittedName>
        <fullName evidence="2">Uncharacterized protein AM18</fullName>
    </submittedName>
</protein>
<reference evidence="2 3" key="1">
    <citation type="journal article" date="2010" name="Cell">
        <title>The genome of Naegleria gruberi illuminates early eukaryotic versatility.</title>
        <authorList>
            <person name="Fritz-Laylin L.K."/>
            <person name="Prochnik S.E."/>
            <person name="Ginger M.L."/>
            <person name="Dacks J.B."/>
            <person name="Carpenter M.L."/>
            <person name="Field M.C."/>
            <person name="Kuo A."/>
            <person name="Paredez A."/>
            <person name="Chapman J."/>
            <person name="Pham J."/>
            <person name="Shu S."/>
            <person name="Neupane R."/>
            <person name="Cipriano M."/>
            <person name="Mancuso J."/>
            <person name="Tu H."/>
            <person name="Salamov A."/>
            <person name="Lindquist E."/>
            <person name="Shapiro H."/>
            <person name="Lucas S."/>
            <person name="Grigoriev I.V."/>
            <person name="Cande W.Z."/>
            <person name="Fulton C."/>
            <person name="Rokhsar D.S."/>
            <person name="Dawson S.C."/>
        </authorList>
    </citation>
    <scope>NUCLEOTIDE SEQUENCE [LARGE SCALE GENOMIC DNA]</scope>
    <source>
        <strain evidence="2 3">NEG-M</strain>
    </source>
</reference>
<dbReference type="EMBL" id="GG738910">
    <property type="protein sequence ID" value="EFC38165.1"/>
    <property type="molecule type" value="Genomic_DNA"/>
</dbReference>
<dbReference type="eggNOG" id="KOG3516">
    <property type="taxonomic scope" value="Eukaryota"/>
</dbReference>
<gene>
    <name evidence="2" type="primary">AM18</name>
    <name evidence="2" type="ORF">NAEGRDRAFT_74044</name>
</gene>
<dbReference type="InterPro" id="IPR000421">
    <property type="entry name" value="FA58C"/>
</dbReference>
<dbReference type="CDD" id="cd00057">
    <property type="entry name" value="FA58C"/>
    <property type="match status" value="1"/>
</dbReference>